<organism evidence="1 2">
    <name type="scientific">Chryseobacterium kwangjuense</name>
    <dbReference type="NCBI Taxonomy" id="267125"/>
    <lineage>
        <taxon>Bacteria</taxon>
        <taxon>Pseudomonadati</taxon>
        <taxon>Bacteroidota</taxon>
        <taxon>Flavobacteriia</taxon>
        <taxon>Flavobacteriales</taxon>
        <taxon>Weeksellaceae</taxon>
        <taxon>Chryseobacterium group</taxon>
        <taxon>Chryseobacterium</taxon>
    </lineage>
</organism>
<comment type="caution">
    <text evidence="1">The sequence shown here is derived from an EMBL/GenBank/DDBJ whole genome shotgun (WGS) entry which is preliminary data.</text>
</comment>
<evidence type="ECO:0000313" key="2">
    <source>
        <dbReference type="Proteomes" id="UP000070513"/>
    </source>
</evidence>
<reference evidence="1 2" key="2">
    <citation type="journal article" date="2016" name="Genome Announc.">
        <title>Draft Genome Sequence of a Biocontrol Rhizobacterium, Chryseobacterium kwangjuense Strain KJ1R5, Isolated from Pepper (Capsicum annuum).</title>
        <authorList>
            <person name="Jeong J.J."/>
            <person name="Park H."/>
            <person name="Park B.H."/>
            <person name="Mannaa M."/>
            <person name="Sang M.K."/>
            <person name="Choi I.G."/>
            <person name="Kim K.D."/>
        </authorList>
    </citation>
    <scope>NUCLEOTIDE SEQUENCE [LARGE SCALE GENOMIC DNA]</scope>
    <source>
        <strain evidence="1 2">KJ1R5</strain>
    </source>
</reference>
<sequence>MNKFCLTLLLLSIPRSITQNWKELHPEKFGGSEFASQVENDLEKIKLILDERIKKMTIAFYAFVVCI</sequence>
<dbReference type="EMBL" id="LPUR01000011">
    <property type="protein sequence ID" value="KXH83505.1"/>
    <property type="molecule type" value="Genomic_DNA"/>
</dbReference>
<evidence type="ECO:0000313" key="1">
    <source>
        <dbReference type="EMBL" id="KXH83505.1"/>
    </source>
</evidence>
<name>A0A135WF49_9FLAO</name>
<proteinExistence type="predicted"/>
<protein>
    <submittedName>
        <fullName evidence="1">Uncharacterized protein</fullName>
    </submittedName>
</protein>
<gene>
    <name evidence="1" type="ORF">AU378_14020</name>
</gene>
<dbReference type="AlphaFoldDB" id="A0A135WF49"/>
<reference evidence="2" key="1">
    <citation type="submission" date="2015-12" db="EMBL/GenBank/DDBJ databases">
        <title>Genome sequence of a biocontrol rhizobacterium Chryseobacterium kwangjuense strain KJ1R5 isolated from pepper (Capsicum annuum L.).</title>
        <authorList>
            <person name="Jeong J.-J."/>
            <person name="Park H."/>
            <person name="Mannaa M."/>
            <person name="Sang M.K."/>
            <person name="Choi I.-G."/>
            <person name="Kim K.D."/>
        </authorList>
    </citation>
    <scope>NUCLEOTIDE SEQUENCE [LARGE SCALE GENOMIC DNA]</scope>
    <source>
        <strain evidence="2">KJ1R5</strain>
    </source>
</reference>
<accession>A0A135WF49</accession>
<dbReference type="Proteomes" id="UP000070513">
    <property type="component" value="Unassembled WGS sequence"/>
</dbReference>